<evidence type="ECO:0000256" key="1">
    <source>
        <dbReference type="SAM" id="Phobius"/>
    </source>
</evidence>
<sequence length="131" mass="14942">MKSQTELDWIAKHNERVKLRTSFFNTVGIGLIGFGFLRPLAEGTISFWNEPLTEDPRQYADIIQQTADLIRAWEAAGMRVVPDDPDQGFLGMLVPDWLQFMPSWVYWIAAGLAFHAVAVYNLGNLRKEKKS</sequence>
<gene>
    <name evidence="2" type="ORF">DDE23_13330</name>
</gene>
<accession>A0A2T7URF5</accession>
<dbReference type="EMBL" id="QDDR01000006">
    <property type="protein sequence ID" value="PVE47219.1"/>
    <property type="molecule type" value="Genomic_DNA"/>
</dbReference>
<keyword evidence="3" id="KW-1185">Reference proteome</keyword>
<evidence type="ECO:0000313" key="2">
    <source>
        <dbReference type="EMBL" id="PVE47219.1"/>
    </source>
</evidence>
<comment type="caution">
    <text evidence="2">The sequence shown here is derived from an EMBL/GenBank/DDBJ whole genome shotgun (WGS) entry which is preliminary data.</text>
</comment>
<dbReference type="RefSeq" id="WP_107752231.1">
    <property type="nucleotide sequence ID" value="NZ_QBKF01000006.1"/>
</dbReference>
<feature type="transmembrane region" description="Helical" evidence="1">
    <location>
        <begin position="21"/>
        <end position="41"/>
    </location>
</feature>
<keyword evidence="1" id="KW-1133">Transmembrane helix</keyword>
<dbReference type="OrthoDB" id="7871392at2"/>
<reference evidence="2 3" key="1">
    <citation type="journal article" date="2011" name="Syst. Appl. Microbiol.">
        <title>Defluviimonas denitrificans gen. nov., sp. nov., and Pararhodobacter aggregans gen. nov., sp. nov., non-phototrophic Rhodobacteraceae from the biofilter of a marine aquaculture.</title>
        <authorList>
            <person name="Foesel B.U."/>
            <person name="Drake H.L."/>
            <person name="Schramm A."/>
        </authorList>
    </citation>
    <scope>NUCLEOTIDE SEQUENCE [LARGE SCALE GENOMIC DNA]</scope>
    <source>
        <strain evidence="2 3">D1-19</strain>
    </source>
</reference>
<dbReference type="Proteomes" id="UP000244810">
    <property type="component" value="Unassembled WGS sequence"/>
</dbReference>
<keyword evidence="1" id="KW-0812">Transmembrane</keyword>
<feature type="transmembrane region" description="Helical" evidence="1">
    <location>
        <begin position="104"/>
        <end position="123"/>
    </location>
</feature>
<keyword evidence="1" id="KW-0472">Membrane</keyword>
<dbReference type="AlphaFoldDB" id="A0A2T7URF5"/>
<proteinExistence type="predicted"/>
<protein>
    <submittedName>
        <fullName evidence="2">Uncharacterized protein</fullName>
    </submittedName>
</protein>
<evidence type="ECO:0000313" key="3">
    <source>
        <dbReference type="Proteomes" id="UP000244810"/>
    </source>
</evidence>
<organism evidence="2 3">
    <name type="scientific">Pararhodobacter aggregans</name>
    <dbReference type="NCBI Taxonomy" id="404875"/>
    <lineage>
        <taxon>Bacteria</taxon>
        <taxon>Pseudomonadati</taxon>
        <taxon>Pseudomonadota</taxon>
        <taxon>Alphaproteobacteria</taxon>
        <taxon>Rhodobacterales</taxon>
        <taxon>Paracoccaceae</taxon>
        <taxon>Pararhodobacter</taxon>
    </lineage>
</organism>
<name>A0A2T7URF5_9RHOB</name>